<evidence type="ECO:0000313" key="2">
    <source>
        <dbReference type="Proteomes" id="UP000596092"/>
    </source>
</evidence>
<organism evidence="1 2">
    <name type="scientific">Desulfobulbus oligotrophicus</name>
    <dbReference type="NCBI Taxonomy" id="1909699"/>
    <lineage>
        <taxon>Bacteria</taxon>
        <taxon>Pseudomonadati</taxon>
        <taxon>Thermodesulfobacteriota</taxon>
        <taxon>Desulfobulbia</taxon>
        <taxon>Desulfobulbales</taxon>
        <taxon>Desulfobulbaceae</taxon>
        <taxon>Desulfobulbus</taxon>
    </lineage>
</organism>
<keyword evidence="2" id="KW-1185">Reference proteome</keyword>
<gene>
    <name evidence="1" type="ORF">HP555_08225</name>
</gene>
<dbReference type="EMBL" id="CP054140">
    <property type="protein sequence ID" value="QQG65852.1"/>
    <property type="molecule type" value="Genomic_DNA"/>
</dbReference>
<dbReference type="RefSeq" id="WP_199261423.1">
    <property type="nucleotide sequence ID" value="NZ_CP054140.1"/>
</dbReference>
<evidence type="ECO:0000313" key="1">
    <source>
        <dbReference type="EMBL" id="QQG65852.1"/>
    </source>
</evidence>
<dbReference type="KEGG" id="dog:HP555_08225"/>
<reference evidence="1 2" key="1">
    <citation type="submission" date="2020-05" db="EMBL/GenBank/DDBJ databases">
        <title>Complete genome of Desulfobulbus oligotrophicus.</title>
        <authorList>
            <person name="Podar M."/>
        </authorList>
    </citation>
    <scope>NUCLEOTIDE SEQUENCE [LARGE SCALE GENOMIC DNA]</scope>
    <source>
        <strain evidence="1 2">Prop6</strain>
    </source>
</reference>
<accession>A0A7T5VDP9</accession>
<proteinExistence type="predicted"/>
<name>A0A7T5VDP9_9BACT</name>
<protein>
    <submittedName>
        <fullName evidence="1">Uncharacterized protein</fullName>
    </submittedName>
</protein>
<dbReference type="AlphaFoldDB" id="A0A7T5VDP9"/>
<sequence length="123" mass="14090">MVFFWVLSVVGTAFAVEQWRTPQPRDPERAQIIDALRARLAHFDPQAYQMVFVVRELCISSTKGWLSVDPRSADGRSHYETVNATLKRHRQQWVVEEIACGEEDCPPGTDAEALRRHIDPKCP</sequence>
<dbReference type="Proteomes" id="UP000596092">
    <property type="component" value="Chromosome"/>
</dbReference>